<dbReference type="SUPFAM" id="SSF48452">
    <property type="entry name" value="TPR-like"/>
    <property type="match status" value="1"/>
</dbReference>
<organism evidence="2 3">
    <name type="scientific">Actinocatenispora rupis</name>
    <dbReference type="NCBI Taxonomy" id="519421"/>
    <lineage>
        <taxon>Bacteria</taxon>
        <taxon>Bacillati</taxon>
        <taxon>Actinomycetota</taxon>
        <taxon>Actinomycetes</taxon>
        <taxon>Micromonosporales</taxon>
        <taxon>Micromonosporaceae</taxon>
        <taxon>Actinocatenispora</taxon>
    </lineage>
</organism>
<dbReference type="EMBL" id="BOMB01000021">
    <property type="protein sequence ID" value="GID12763.1"/>
    <property type="molecule type" value="Genomic_DNA"/>
</dbReference>
<evidence type="ECO:0000313" key="3">
    <source>
        <dbReference type="Proteomes" id="UP000612808"/>
    </source>
</evidence>
<proteinExistence type="predicted"/>
<dbReference type="SMART" id="SM00267">
    <property type="entry name" value="GGDEF"/>
    <property type="match status" value="1"/>
</dbReference>
<dbReference type="GO" id="GO:0005886">
    <property type="term" value="C:plasma membrane"/>
    <property type="evidence" value="ECO:0007669"/>
    <property type="project" value="TreeGrafter"/>
</dbReference>
<accession>A0A8J3JB34</accession>
<dbReference type="PANTHER" id="PTHR45138">
    <property type="entry name" value="REGULATORY COMPONENTS OF SENSORY TRANSDUCTION SYSTEM"/>
    <property type="match status" value="1"/>
</dbReference>
<dbReference type="SUPFAM" id="SSF55073">
    <property type="entry name" value="Nucleotide cyclase"/>
    <property type="match status" value="1"/>
</dbReference>
<gene>
    <name evidence="2" type="ORF">Aru02nite_36520</name>
</gene>
<keyword evidence="3" id="KW-1185">Reference proteome</keyword>
<dbReference type="InterPro" id="IPR050469">
    <property type="entry name" value="Diguanylate_Cyclase"/>
</dbReference>
<evidence type="ECO:0000313" key="2">
    <source>
        <dbReference type="EMBL" id="GID12763.1"/>
    </source>
</evidence>
<dbReference type="CDD" id="cd01949">
    <property type="entry name" value="GGDEF"/>
    <property type="match status" value="1"/>
</dbReference>
<dbReference type="NCBIfam" id="TIGR00254">
    <property type="entry name" value="GGDEF"/>
    <property type="match status" value="1"/>
</dbReference>
<protein>
    <recommendedName>
        <fullName evidence="1">GGDEF domain-containing protein</fullName>
    </recommendedName>
</protein>
<dbReference type="GO" id="GO:0052621">
    <property type="term" value="F:diguanylate cyclase activity"/>
    <property type="evidence" value="ECO:0007669"/>
    <property type="project" value="TreeGrafter"/>
</dbReference>
<feature type="domain" description="GGDEF" evidence="1">
    <location>
        <begin position="384"/>
        <end position="510"/>
    </location>
</feature>
<dbReference type="Gene3D" id="1.25.40.10">
    <property type="entry name" value="Tetratricopeptide repeat domain"/>
    <property type="match status" value="1"/>
</dbReference>
<dbReference type="PROSITE" id="PS50887">
    <property type="entry name" value="GGDEF"/>
    <property type="match status" value="1"/>
</dbReference>
<dbReference type="Proteomes" id="UP000612808">
    <property type="component" value="Unassembled WGS sequence"/>
</dbReference>
<reference evidence="2" key="1">
    <citation type="submission" date="2021-01" db="EMBL/GenBank/DDBJ databases">
        <title>Whole genome shotgun sequence of Actinocatenispora rupis NBRC 107355.</title>
        <authorList>
            <person name="Komaki H."/>
            <person name="Tamura T."/>
        </authorList>
    </citation>
    <scope>NUCLEOTIDE SEQUENCE</scope>
    <source>
        <strain evidence="2">NBRC 107355</strain>
    </source>
</reference>
<dbReference type="RefSeq" id="WP_203659047.1">
    <property type="nucleotide sequence ID" value="NZ_BAAAZM010000008.1"/>
</dbReference>
<dbReference type="Gene3D" id="3.30.70.270">
    <property type="match status" value="1"/>
</dbReference>
<dbReference type="AlphaFoldDB" id="A0A8J3JB34"/>
<dbReference type="InterPro" id="IPR011990">
    <property type="entry name" value="TPR-like_helical_dom_sf"/>
</dbReference>
<dbReference type="PANTHER" id="PTHR45138:SF9">
    <property type="entry name" value="DIGUANYLATE CYCLASE DGCM-RELATED"/>
    <property type="match status" value="1"/>
</dbReference>
<comment type="caution">
    <text evidence="2">The sequence shown here is derived from an EMBL/GenBank/DDBJ whole genome shotgun (WGS) entry which is preliminary data.</text>
</comment>
<evidence type="ECO:0000259" key="1">
    <source>
        <dbReference type="PROSITE" id="PS50887"/>
    </source>
</evidence>
<dbReference type="GO" id="GO:1902201">
    <property type="term" value="P:negative regulation of bacterial-type flagellum-dependent cell motility"/>
    <property type="evidence" value="ECO:0007669"/>
    <property type="project" value="TreeGrafter"/>
</dbReference>
<sequence>MAWPDAGSATGTDDFRDEVRRLIRAGRSDEAEKVVDGVLGESRHTPVVAYAILAKIGCLLNLGRYGECPGAIDRAFEIMRSHPDPAYIGELHAHAAYVAYLEGSLDRCVTHLVRSSRSLGGVTRPGPDAADAWVDLALTYSCIGFHGHALGALDRGRRMAAAAGLPAAEYVIPEVRVRLAVSLDHRGDSDGCVRILSDVLSQLPDGASQQTFLHLPEMDRPYVGYALARLAAVGEPVPMPASRWLGEPGMHDLEAADLRALGAACLDIADRRPAQALARLDVMAVQARTLGASEVPRLRAIAYAASGDHAAANRADREAFRLTAQAIDRLRDLFIDGVEARLDHDDLRRTVARYADEALTDPLTGLPNRRHLEQHVDAMARRGERGVIGVLDLDSFKAVNTIHGHLSGDLVLQRAAALLARVMRRGDFVARYGGDEFVVVLPSTKLPEAYEIANRIRSAFATEDWDSLVPGTPVGVSIGWSELDLRSGVSSGFEAADRAMYAAKHAARAS</sequence>
<dbReference type="InterPro" id="IPR000160">
    <property type="entry name" value="GGDEF_dom"/>
</dbReference>
<dbReference type="GO" id="GO:0043709">
    <property type="term" value="P:cell adhesion involved in single-species biofilm formation"/>
    <property type="evidence" value="ECO:0007669"/>
    <property type="project" value="TreeGrafter"/>
</dbReference>
<dbReference type="Pfam" id="PF00990">
    <property type="entry name" value="GGDEF"/>
    <property type="match status" value="1"/>
</dbReference>
<dbReference type="InterPro" id="IPR043128">
    <property type="entry name" value="Rev_trsase/Diguanyl_cyclase"/>
</dbReference>
<dbReference type="InterPro" id="IPR029787">
    <property type="entry name" value="Nucleotide_cyclase"/>
</dbReference>
<name>A0A8J3JB34_9ACTN</name>